<feature type="compositionally biased region" description="Low complexity" evidence="1">
    <location>
        <begin position="448"/>
        <end position="460"/>
    </location>
</feature>
<sequence>MARLRSATVASTPRTGPAPDSAAPGGDKSTLSRATEKSAKLGAIIERQTTPDRRSPQHLDSVLSSPSFNNTPLVGSELYPSLDAILKRNGETAPSMPKSKIPTGRKTAQNELMTPKKGAAVAAGSTFKVPEGQGGFGFKFANGPTMESQKPLDGPAGGRFANAPPPVAPAAAAVADPATPSSNEMEEDDSPEPPRGSQTEPRPLKKKKRFSDIHRQQFAKMDSIATHYAANRVTPNQSKVSAPPSDITPKNTVQTPEMAPKGIKRSKSQAVLSDREIPVSPSPVKAQQPRMTDDDEREDNPSPVKRQKLDPSSAVLKKKPSKIARFAPSTTSTPMKARHIGVPSTVAGGALGRGLFFKAPGSTRRASAFPKPVSNFSLTPATTLSATPSKIPTTPGRTPNLRSRVPGTAGGSKLNTMINFAEAVTPSSSASALPASTSNDDLPTMNLTTPAKGTPTTTVGGFTFRSRGGGLGFGALSEIHQKKTEMPRFGHMNTPKVSENDPVGVEDPFAHVMEGVTWEEKSDDMMWAIGTPAAKKVKTNKRKEADTGDETEEEVQQESVECEDEEMTSAPPSRKKLRFDTLSGREEEKEESMDDANDEQVENKPPPPSLAEAVAKANRKRRINYLATPKKRVSGAGDRLGRGKTMWK</sequence>
<feature type="compositionally biased region" description="Low complexity" evidence="1">
    <location>
        <begin position="169"/>
        <end position="180"/>
    </location>
</feature>
<evidence type="ECO:0000256" key="1">
    <source>
        <dbReference type="SAM" id="MobiDB-lite"/>
    </source>
</evidence>
<evidence type="ECO:0000313" key="2">
    <source>
        <dbReference type="EMBL" id="KAL0633821.1"/>
    </source>
</evidence>
<proteinExistence type="predicted"/>
<evidence type="ECO:0000313" key="3">
    <source>
        <dbReference type="Proteomes" id="UP001447188"/>
    </source>
</evidence>
<organism evidence="2 3">
    <name type="scientific">Discina gigas</name>
    <dbReference type="NCBI Taxonomy" id="1032678"/>
    <lineage>
        <taxon>Eukaryota</taxon>
        <taxon>Fungi</taxon>
        <taxon>Dikarya</taxon>
        <taxon>Ascomycota</taxon>
        <taxon>Pezizomycotina</taxon>
        <taxon>Pezizomycetes</taxon>
        <taxon>Pezizales</taxon>
        <taxon>Discinaceae</taxon>
        <taxon>Discina</taxon>
    </lineage>
</organism>
<feature type="compositionally biased region" description="Acidic residues" evidence="1">
    <location>
        <begin position="588"/>
        <end position="600"/>
    </location>
</feature>
<feature type="compositionally biased region" description="Acidic residues" evidence="1">
    <location>
        <begin position="547"/>
        <end position="567"/>
    </location>
</feature>
<gene>
    <name evidence="2" type="ORF">Q9L58_007253</name>
</gene>
<keyword evidence="3" id="KW-1185">Reference proteome</keyword>
<feature type="region of interest" description="Disordered" evidence="1">
    <location>
        <begin position="426"/>
        <end position="460"/>
    </location>
</feature>
<feature type="compositionally biased region" description="Basic residues" evidence="1">
    <location>
        <begin position="617"/>
        <end position="633"/>
    </location>
</feature>
<reference evidence="2 3" key="1">
    <citation type="submission" date="2024-02" db="EMBL/GenBank/DDBJ databases">
        <title>Discinaceae phylogenomics.</title>
        <authorList>
            <person name="Dirks A.C."/>
            <person name="James T.Y."/>
        </authorList>
    </citation>
    <scope>NUCLEOTIDE SEQUENCE [LARGE SCALE GENOMIC DNA]</scope>
    <source>
        <strain evidence="2 3">ACD0624</strain>
    </source>
</reference>
<dbReference type="EMBL" id="JBBBZM010000112">
    <property type="protein sequence ID" value="KAL0633821.1"/>
    <property type="molecule type" value="Genomic_DNA"/>
</dbReference>
<feature type="region of interest" description="Disordered" evidence="1">
    <location>
        <begin position="126"/>
        <end position="336"/>
    </location>
</feature>
<accession>A0ABR3GE09</accession>
<feature type="compositionally biased region" description="Polar residues" evidence="1">
    <location>
        <begin position="380"/>
        <end position="401"/>
    </location>
</feature>
<feature type="region of interest" description="Disordered" evidence="1">
    <location>
        <begin position="380"/>
        <end position="410"/>
    </location>
</feature>
<comment type="caution">
    <text evidence="2">The sequence shown here is derived from an EMBL/GenBank/DDBJ whole genome shotgun (WGS) entry which is preliminary data.</text>
</comment>
<protein>
    <submittedName>
        <fullName evidence="2">Uncharacterized protein</fullName>
    </submittedName>
</protein>
<feature type="region of interest" description="Disordered" evidence="1">
    <location>
        <begin position="1"/>
        <end position="74"/>
    </location>
</feature>
<name>A0ABR3GE09_9PEZI</name>
<feature type="region of interest" description="Disordered" evidence="1">
    <location>
        <begin position="536"/>
        <end position="648"/>
    </location>
</feature>
<dbReference type="Proteomes" id="UP001447188">
    <property type="component" value="Unassembled WGS sequence"/>
</dbReference>
<feature type="region of interest" description="Disordered" evidence="1">
    <location>
        <begin position="89"/>
        <end position="113"/>
    </location>
</feature>
<feature type="compositionally biased region" description="Low complexity" evidence="1">
    <location>
        <begin position="426"/>
        <end position="438"/>
    </location>
</feature>
<feature type="compositionally biased region" description="Polar residues" evidence="1">
    <location>
        <begin position="62"/>
        <end position="73"/>
    </location>
</feature>